<evidence type="ECO:0000313" key="3">
    <source>
        <dbReference type="Proteomes" id="UP000887013"/>
    </source>
</evidence>
<evidence type="ECO:0000313" key="2">
    <source>
        <dbReference type="EMBL" id="GFT42811.1"/>
    </source>
</evidence>
<gene>
    <name evidence="2" type="ORF">NPIL_658261</name>
</gene>
<keyword evidence="3" id="KW-1185">Reference proteome</keyword>
<organism evidence="2 3">
    <name type="scientific">Nephila pilipes</name>
    <name type="common">Giant wood spider</name>
    <name type="synonym">Nephila maculata</name>
    <dbReference type="NCBI Taxonomy" id="299642"/>
    <lineage>
        <taxon>Eukaryota</taxon>
        <taxon>Metazoa</taxon>
        <taxon>Ecdysozoa</taxon>
        <taxon>Arthropoda</taxon>
        <taxon>Chelicerata</taxon>
        <taxon>Arachnida</taxon>
        <taxon>Araneae</taxon>
        <taxon>Araneomorphae</taxon>
        <taxon>Entelegynae</taxon>
        <taxon>Araneoidea</taxon>
        <taxon>Nephilidae</taxon>
        <taxon>Nephila</taxon>
    </lineage>
</organism>
<sequence>MAFLTKGKKEDLRTLTWKMGLVVAEDLRILVIKQFILNSEKCEQNSIKIFLTNIIEERLEKNKEAKQMAEQERKKAELEAE</sequence>
<dbReference type="Proteomes" id="UP000887013">
    <property type="component" value="Unassembled WGS sequence"/>
</dbReference>
<proteinExistence type="predicted"/>
<evidence type="ECO:0000256" key="1">
    <source>
        <dbReference type="SAM" id="Coils"/>
    </source>
</evidence>
<comment type="caution">
    <text evidence="2">The sequence shown here is derived from an EMBL/GenBank/DDBJ whole genome shotgun (WGS) entry which is preliminary data.</text>
</comment>
<dbReference type="EMBL" id="BMAW01063989">
    <property type="protein sequence ID" value="GFT42811.1"/>
    <property type="molecule type" value="Genomic_DNA"/>
</dbReference>
<feature type="coiled-coil region" evidence="1">
    <location>
        <begin position="52"/>
        <end position="81"/>
    </location>
</feature>
<accession>A0A8X6NZ11</accession>
<name>A0A8X6NZ11_NEPPI</name>
<protein>
    <submittedName>
        <fullName evidence="2">Uncharacterized protein</fullName>
    </submittedName>
</protein>
<reference evidence="2" key="1">
    <citation type="submission" date="2020-08" db="EMBL/GenBank/DDBJ databases">
        <title>Multicomponent nature underlies the extraordinary mechanical properties of spider dragline silk.</title>
        <authorList>
            <person name="Kono N."/>
            <person name="Nakamura H."/>
            <person name="Mori M."/>
            <person name="Yoshida Y."/>
            <person name="Ohtoshi R."/>
            <person name="Malay A.D."/>
            <person name="Moran D.A.P."/>
            <person name="Tomita M."/>
            <person name="Numata K."/>
            <person name="Arakawa K."/>
        </authorList>
    </citation>
    <scope>NUCLEOTIDE SEQUENCE</scope>
</reference>
<keyword evidence="1" id="KW-0175">Coiled coil</keyword>
<dbReference type="AlphaFoldDB" id="A0A8X6NZ11"/>